<keyword evidence="3" id="KW-0804">Transcription</keyword>
<dbReference type="RefSeq" id="WP_067088869.1">
    <property type="nucleotide sequence ID" value="NZ_LWMV01000015.1"/>
</dbReference>
<dbReference type="InterPro" id="IPR036390">
    <property type="entry name" value="WH_DNA-bd_sf"/>
</dbReference>
<proteinExistence type="predicted"/>
<keyword evidence="2" id="KW-0238">DNA-binding</keyword>
<organism evidence="4 5">
    <name type="scientific">Methanobrevibacter curvatus</name>
    <dbReference type="NCBI Taxonomy" id="49547"/>
    <lineage>
        <taxon>Archaea</taxon>
        <taxon>Methanobacteriati</taxon>
        <taxon>Methanobacteriota</taxon>
        <taxon>Methanomada group</taxon>
        <taxon>Methanobacteria</taxon>
        <taxon>Methanobacteriales</taxon>
        <taxon>Methanobacteriaceae</taxon>
        <taxon>Methanobrevibacter</taxon>
    </lineage>
</organism>
<dbReference type="InterPro" id="IPR036388">
    <property type="entry name" value="WH-like_DNA-bd_sf"/>
</dbReference>
<evidence type="ECO:0000313" key="5">
    <source>
        <dbReference type="Proteomes" id="UP000077245"/>
    </source>
</evidence>
<dbReference type="AlphaFoldDB" id="A0A166E417"/>
<dbReference type="GO" id="GO:0003677">
    <property type="term" value="F:DNA binding"/>
    <property type="evidence" value="ECO:0007669"/>
    <property type="project" value="UniProtKB-KW"/>
</dbReference>
<name>A0A166E417_9EURY</name>
<dbReference type="PANTHER" id="PTHR42756:SF1">
    <property type="entry name" value="TRANSCRIPTIONAL REPRESSOR OF EMRAB OPERON"/>
    <property type="match status" value="1"/>
</dbReference>
<keyword evidence="1" id="KW-0805">Transcription regulation</keyword>
<dbReference type="OrthoDB" id="10712at2157"/>
<protein>
    <recommendedName>
        <fullName evidence="6">HTH marR-type domain-containing protein</fullName>
    </recommendedName>
</protein>
<dbReference type="EMBL" id="LWMV01000015">
    <property type="protein sequence ID" value="KZX16256.1"/>
    <property type="molecule type" value="Genomic_DNA"/>
</dbReference>
<keyword evidence="5" id="KW-1185">Reference proteome</keyword>
<comment type="caution">
    <text evidence="4">The sequence shown here is derived from an EMBL/GenBank/DDBJ whole genome shotgun (WGS) entry which is preliminary data.</text>
</comment>
<dbReference type="PATRIC" id="fig|49547.3.peg.111"/>
<evidence type="ECO:0000256" key="1">
    <source>
        <dbReference type="ARBA" id="ARBA00023015"/>
    </source>
</evidence>
<dbReference type="Proteomes" id="UP000077245">
    <property type="component" value="Unassembled WGS sequence"/>
</dbReference>
<reference evidence="4 5" key="1">
    <citation type="submission" date="2016-04" db="EMBL/GenBank/DDBJ databases">
        <title>Genome sequence of Methanobrevibacter curvatus DSM 11111.</title>
        <authorList>
            <person name="Poehlein A."/>
            <person name="Seedorf H."/>
            <person name="Daniel R."/>
        </authorList>
    </citation>
    <scope>NUCLEOTIDE SEQUENCE [LARGE SCALE GENOMIC DNA]</scope>
    <source>
        <strain evidence="4 5">DSM 11111</strain>
    </source>
</reference>
<dbReference type="PANTHER" id="PTHR42756">
    <property type="entry name" value="TRANSCRIPTIONAL REGULATOR, MARR"/>
    <property type="match status" value="1"/>
</dbReference>
<sequence length="217" mass="25469">MDFNKKIENLDIENMPISEIIDIINKTHKLFVAHKVKELKINLFDVPLITELKKKDKVNLDEIVNENNFSIEESISKIKYLENENLVEMKMSSENNQVLTVSLTEKGKKTADKINSIEKEWEEFLFEGVKSSQKDEFSGIAKDLVKNSVSVIVKEKLSFNKEKLRDFVSNNPFHINMDKYKEFGNLFDLRANGSHLHSALRRRFYKSNKDFKDLRFF</sequence>
<evidence type="ECO:0000256" key="2">
    <source>
        <dbReference type="ARBA" id="ARBA00023125"/>
    </source>
</evidence>
<evidence type="ECO:0000313" key="4">
    <source>
        <dbReference type="EMBL" id="KZX16256.1"/>
    </source>
</evidence>
<accession>A0A166E417</accession>
<dbReference type="Gene3D" id="1.10.10.10">
    <property type="entry name" value="Winged helix-like DNA-binding domain superfamily/Winged helix DNA-binding domain"/>
    <property type="match status" value="1"/>
</dbReference>
<evidence type="ECO:0000256" key="3">
    <source>
        <dbReference type="ARBA" id="ARBA00023163"/>
    </source>
</evidence>
<evidence type="ECO:0008006" key="6">
    <source>
        <dbReference type="Google" id="ProtNLM"/>
    </source>
</evidence>
<gene>
    <name evidence="4" type="ORF">MBCUR_01030</name>
</gene>
<dbReference type="SUPFAM" id="SSF46785">
    <property type="entry name" value="Winged helix' DNA-binding domain"/>
    <property type="match status" value="1"/>
</dbReference>